<keyword evidence="2" id="KW-1185">Reference proteome</keyword>
<name>A0ACC0NIM3_RHOML</name>
<organism evidence="1 2">
    <name type="scientific">Rhododendron molle</name>
    <name type="common">Chinese azalea</name>
    <name type="synonym">Azalea mollis</name>
    <dbReference type="NCBI Taxonomy" id="49168"/>
    <lineage>
        <taxon>Eukaryota</taxon>
        <taxon>Viridiplantae</taxon>
        <taxon>Streptophyta</taxon>
        <taxon>Embryophyta</taxon>
        <taxon>Tracheophyta</taxon>
        <taxon>Spermatophyta</taxon>
        <taxon>Magnoliopsida</taxon>
        <taxon>eudicotyledons</taxon>
        <taxon>Gunneridae</taxon>
        <taxon>Pentapetalae</taxon>
        <taxon>asterids</taxon>
        <taxon>Ericales</taxon>
        <taxon>Ericaceae</taxon>
        <taxon>Ericoideae</taxon>
        <taxon>Rhodoreae</taxon>
        <taxon>Rhododendron</taxon>
    </lineage>
</organism>
<sequence length="251" mass="27388">MNIEEGKERGVTSTGYPPQPGVADYPPKPVVGFPQPGPPPVATYSSAPPPPPQFYADGNLAGPGPKYPVSEAAPAVREPDRLFCWGLGVGWFLFVLGFILGVFPWLIFFGFKCTGCHWYRSDRCRSDDEDIYPVSEGSPTARGYGPPSLGHGPPSLLRHWYWLVIAITEQDPSLEQCITGDIPGMETEQEFVGGELEVVGVVVEVGRWGGGGGSGGAVVYFSVRVSYFIEKRRRGQNWNIFQNSNSFGRKS</sequence>
<protein>
    <submittedName>
        <fullName evidence="1">Uncharacterized protein</fullName>
    </submittedName>
</protein>
<proteinExistence type="predicted"/>
<accession>A0ACC0NIM3</accession>
<dbReference type="Proteomes" id="UP001062846">
    <property type="component" value="Chromosome 6"/>
</dbReference>
<reference evidence="1" key="1">
    <citation type="submission" date="2022-02" db="EMBL/GenBank/DDBJ databases">
        <title>Plant Genome Project.</title>
        <authorList>
            <person name="Zhang R.-G."/>
        </authorList>
    </citation>
    <scope>NUCLEOTIDE SEQUENCE</scope>
    <source>
        <strain evidence="1">AT1</strain>
    </source>
</reference>
<evidence type="ECO:0000313" key="2">
    <source>
        <dbReference type="Proteomes" id="UP001062846"/>
    </source>
</evidence>
<gene>
    <name evidence="1" type="ORF">RHMOL_Rhmol06G0258900</name>
</gene>
<dbReference type="EMBL" id="CM046393">
    <property type="protein sequence ID" value="KAI8552338.1"/>
    <property type="molecule type" value="Genomic_DNA"/>
</dbReference>
<evidence type="ECO:0000313" key="1">
    <source>
        <dbReference type="EMBL" id="KAI8552338.1"/>
    </source>
</evidence>
<comment type="caution">
    <text evidence="1">The sequence shown here is derived from an EMBL/GenBank/DDBJ whole genome shotgun (WGS) entry which is preliminary data.</text>
</comment>